<evidence type="ECO:0000256" key="1">
    <source>
        <dbReference type="SAM" id="SignalP"/>
    </source>
</evidence>
<dbReference type="EMBL" id="RCHS01000399">
    <property type="protein sequence ID" value="RMX59109.1"/>
    <property type="molecule type" value="Genomic_DNA"/>
</dbReference>
<evidence type="ECO:0000259" key="3">
    <source>
        <dbReference type="SMART" id="SM00892"/>
    </source>
</evidence>
<reference evidence="4 5" key="1">
    <citation type="journal article" date="2018" name="Sci. Rep.">
        <title>Comparative analysis of the Pocillopora damicornis genome highlights role of immune system in coral evolution.</title>
        <authorList>
            <person name="Cunning R."/>
            <person name="Bay R.A."/>
            <person name="Gillette P."/>
            <person name="Baker A.C."/>
            <person name="Traylor-Knowles N."/>
        </authorList>
    </citation>
    <scope>NUCLEOTIDE SEQUENCE [LARGE SCALE GENOMIC DNA]</scope>
    <source>
        <strain evidence="4">RSMAS</strain>
        <tissue evidence="4">Whole animal</tissue>
    </source>
</reference>
<comment type="caution">
    <text evidence="4">The sequence shown here is derived from an EMBL/GenBank/DDBJ whole genome shotgun (WGS) entry which is preliminary data.</text>
</comment>
<evidence type="ECO:0000259" key="2">
    <source>
        <dbReference type="SMART" id="SM00477"/>
    </source>
</evidence>
<keyword evidence="1" id="KW-0732">Signal</keyword>
<dbReference type="Pfam" id="PF01223">
    <property type="entry name" value="Endonuclease_NS"/>
    <property type="match status" value="1"/>
</dbReference>
<dbReference type="Proteomes" id="UP000275408">
    <property type="component" value="Unassembled WGS sequence"/>
</dbReference>
<dbReference type="GO" id="GO:0046872">
    <property type="term" value="F:metal ion binding"/>
    <property type="evidence" value="ECO:0007669"/>
    <property type="project" value="InterPro"/>
</dbReference>
<dbReference type="InterPro" id="IPR039015">
    <property type="entry name" value="ENDOD1"/>
</dbReference>
<evidence type="ECO:0000313" key="4">
    <source>
        <dbReference type="EMBL" id="RMX59109.1"/>
    </source>
</evidence>
<keyword evidence="5" id="KW-1185">Reference proteome</keyword>
<dbReference type="STRING" id="46731.A0A3M6UZT5"/>
<sequence length="345" mass="38343">MSLLTSVLHYLIITTVLQTYTRAKTTTSLHNIQIKDGWDWSKEAAGDIHNEHQLIRRRRSKVSGKIETCYKTFFASSLPPSGFRKDHTNIRYICQQVPGKPAYFYSTMFDLKYGIPIYSAYVVKQAQASQFGTAHRTRDEWRQEQPAVITHQASDKAYKDQSTYAKGHLLPAETYSFTDDHLASTFTYTNAVPQKTKFNSGAWLQYEKEIRNYASQTCSIKGGDLFLITGISEAHIEKEALSATQKDLEFMKPSGDNIAIPRSMWTAGCCIVPSTGVVGAFAVIGNNLFSKTAPNMFQVTVPQLKGFLLTGVQGFGGSAIALFPGNPGCSNPGNNVNFRKRPLPP</sequence>
<feature type="domain" description="ENPP1-3/EXOG-like endonuclease/phosphodiesterase" evidence="2">
    <location>
        <begin position="102"/>
        <end position="321"/>
    </location>
</feature>
<dbReference type="InterPro" id="IPR044925">
    <property type="entry name" value="His-Me_finger_sf"/>
</dbReference>
<organism evidence="4 5">
    <name type="scientific">Pocillopora damicornis</name>
    <name type="common">Cauliflower coral</name>
    <name type="synonym">Millepora damicornis</name>
    <dbReference type="NCBI Taxonomy" id="46731"/>
    <lineage>
        <taxon>Eukaryota</taxon>
        <taxon>Metazoa</taxon>
        <taxon>Cnidaria</taxon>
        <taxon>Anthozoa</taxon>
        <taxon>Hexacorallia</taxon>
        <taxon>Scleractinia</taxon>
        <taxon>Astrocoeniina</taxon>
        <taxon>Pocilloporidae</taxon>
        <taxon>Pocillopora</taxon>
    </lineage>
</organism>
<dbReference type="PANTHER" id="PTHR21472:SF7">
    <property type="entry name" value="ENDONUCLEASE G, MITOCHONDRIAL-LIKE ISOFORM X2"/>
    <property type="match status" value="1"/>
</dbReference>
<feature type="signal peptide" evidence="1">
    <location>
        <begin position="1"/>
        <end position="23"/>
    </location>
</feature>
<dbReference type="SMART" id="SM00477">
    <property type="entry name" value="NUC"/>
    <property type="match status" value="1"/>
</dbReference>
<dbReference type="SUPFAM" id="SSF54060">
    <property type="entry name" value="His-Me finger endonucleases"/>
    <property type="match status" value="1"/>
</dbReference>
<dbReference type="GO" id="GO:0003676">
    <property type="term" value="F:nucleic acid binding"/>
    <property type="evidence" value="ECO:0007669"/>
    <property type="project" value="InterPro"/>
</dbReference>
<feature type="chain" id="PRO_5018193994" description="DNA/RNA non-specific endonuclease domain-containing protein" evidence="1">
    <location>
        <begin position="24"/>
        <end position="345"/>
    </location>
</feature>
<dbReference type="AlphaFoldDB" id="A0A3M6UZT5"/>
<dbReference type="InterPro" id="IPR044929">
    <property type="entry name" value="DNA/RNA_non-sp_Endonuclease_sf"/>
</dbReference>
<dbReference type="PANTHER" id="PTHR21472">
    <property type="entry name" value="ENDONUCLEASE DOMAIN-CONTAINING 1 PROTEIN ENDOD1"/>
    <property type="match status" value="1"/>
</dbReference>
<feature type="domain" description="DNA/RNA non-specific endonuclease/pyrophosphatase/phosphodiesterase" evidence="3">
    <location>
        <begin position="101"/>
        <end position="315"/>
    </location>
</feature>
<dbReference type="Gene3D" id="3.40.570.10">
    <property type="entry name" value="Extracellular Endonuclease, subunit A"/>
    <property type="match status" value="1"/>
</dbReference>
<dbReference type="SMART" id="SM00892">
    <property type="entry name" value="Endonuclease_NS"/>
    <property type="match status" value="1"/>
</dbReference>
<evidence type="ECO:0008006" key="6">
    <source>
        <dbReference type="Google" id="ProtNLM"/>
    </source>
</evidence>
<name>A0A3M6UZT5_POCDA</name>
<gene>
    <name evidence="4" type="ORF">pdam_00009796</name>
</gene>
<dbReference type="InterPro" id="IPR020821">
    <property type="entry name" value="ENPP1-3/EXOG-like_nuc-like"/>
</dbReference>
<protein>
    <recommendedName>
        <fullName evidence="6">DNA/RNA non-specific endonuclease domain-containing protein</fullName>
    </recommendedName>
</protein>
<dbReference type="GO" id="GO:0016787">
    <property type="term" value="F:hydrolase activity"/>
    <property type="evidence" value="ECO:0007669"/>
    <property type="project" value="InterPro"/>
</dbReference>
<dbReference type="OrthoDB" id="5958647at2759"/>
<evidence type="ECO:0000313" key="5">
    <source>
        <dbReference type="Proteomes" id="UP000275408"/>
    </source>
</evidence>
<proteinExistence type="predicted"/>
<dbReference type="InterPro" id="IPR001604">
    <property type="entry name" value="Endo_G_ENPP1-like_dom"/>
</dbReference>
<accession>A0A3M6UZT5</accession>